<keyword evidence="14" id="KW-0539">Nucleus</keyword>
<comment type="subcellular location">
    <subcellularLocation>
        <location evidence="2">Cytoplasm</location>
    </subcellularLocation>
    <subcellularLocation>
        <location evidence="1">Nucleus</location>
    </subcellularLocation>
</comment>
<dbReference type="InterPro" id="IPR006204">
    <property type="entry name" value="GHMP_kinase_N_dom"/>
</dbReference>
<keyword evidence="19" id="KW-1185">Reference proteome</keyword>
<evidence type="ECO:0000313" key="18">
    <source>
        <dbReference type="EMBL" id="KAF8392431.1"/>
    </source>
</evidence>
<evidence type="ECO:0000256" key="3">
    <source>
        <dbReference type="ARBA" id="ARBA00006495"/>
    </source>
</evidence>
<dbReference type="SMART" id="SM00353">
    <property type="entry name" value="HLH"/>
    <property type="match status" value="1"/>
</dbReference>
<dbReference type="InterPro" id="IPR054502">
    <property type="entry name" value="bHLH-TF_ACT-like_plant"/>
</dbReference>
<dbReference type="FunFam" id="3.30.230.10:FF:000027">
    <property type="entry name" value="Mevalonate kinase"/>
    <property type="match status" value="1"/>
</dbReference>
<keyword evidence="12" id="KW-0010">Activator</keyword>
<feature type="domain" description="BHLH" evidence="17">
    <location>
        <begin position="440"/>
        <end position="489"/>
    </location>
</feature>
<dbReference type="InterPro" id="IPR025610">
    <property type="entry name" value="MYC/MYB_N"/>
</dbReference>
<dbReference type="GO" id="GO:0004496">
    <property type="term" value="F:mevalonate kinase activity"/>
    <property type="evidence" value="ECO:0007669"/>
    <property type="project" value="UniProtKB-EC"/>
</dbReference>
<keyword evidence="8" id="KW-0418">Kinase</keyword>
<accession>A0A835D745</accession>
<dbReference type="InterPro" id="IPR011598">
    <property type="entry name" value="bHLH_dom"/>
</dbReference>
<evidence type="ECO:0000256" key="13">
    <source>
        <dbReference type="ARBA" id="ARBA00023163"/>
    </source>
</evidence>
<dbReference type="InterPro" id="IPR014721">
    <property type="entry name" value="Ribsml_uS5_D2-typ_fold_subgr"/>
</dbReference>
<dbReference type="OrthoDB" id="690068at2759"/>
<evidence type="ECO:0000256" key="15">
    <source>
        <dbReference type="ARBA" id="ARBA00029438"/>
    </source>
</evidence>
<dbReference type="AlphaFoldDB" id="A0A835D745"/>
<dbReference type="SUPFAM" id="SSF55060">
    <property type="entry name" value="GHMP Kinase, C-terminal domain"/>
    <property type="match status" value="1"/>
</dbReference>
<evidence type="ECO:0000313" key="19">
    <source>
        <dbReference type="Proteomes" id="UP000655225"/>
    </source>
</evidence>
<keyword evidence="13" id="KW-0804">Transcription</keyword>
<keyword evidence="10" id="KW-0805">Transcription regulation</keyword>
<dbReference type="OMA" id="WNSHISH"/>
<feature type="compositionally biased region" description="Acidic residues" evidence="16">
    <location>
        <begin position="216"/>
        <end position="233"/>
    </location>
</feature>
<keyword evidence="9" id="KW-0067">ATP-binding</keyword>
<dbReference type="Pfam" id="PF22754">
    <property type="entry name" value="bHLH-TF_ACT-like_plant"/>
    <property type="match status" value="1"/>
</dbReference>
<dbReference type="Pfam" id="PF00288">
    <property type="entry name" value="GHMP_kinases_N"/>
    <property type="match status" value="1"/>
</dbReference>
<organism evidence="18 19">
    <name type="scientific">Tetracentron sinense</name>
    <name type="common">Spur-leaf</name>
    <dbReference type="NCBI Taxonomy" id="13715"/>
    <lineage>
        <taxon>Eukaryota</taxon>
        <taxon>Viridiplantae</taxon>
        <taxon>Streptophyta</taxon>
        <taxon>Embryophyta</taxon>
        <taxon>Tracheophyta</taxon>
        <taxon>Spermatophyta</taxon>
        <taxon>Magnoliopsida</taxon>
        <taxon>Trochodendrales</taxon>
        <taxon>Trochodendraceae</taxon>
        <taxon>Tetracentron</taxon>
    </lineage>
</organism>
<dbReference type="Pfam" id="PF00010">
    <property type="entry name" value="HLH"/>
    <property type="match status" value="1"/>
</dbReference>
<dbReference type="SUPFAM" id="SSF54211">
    <property type="entry name" value="Ribosomal protein S5 domain 2-like"/>
    <property type="match status" value="1"/>
</dbReference>
<dbReference type="NCBIfam" id="TIGR00549">
    <property type="entry name" value="mevalon_kin"/>
    <property type="match status" value="1"/>
</dbReference>
<dbReference type="InterPro" id="IPR036638">
    <property type="entry name" value="HLH_DNA-bd_sf"/>
</dbReference>
<dbReference type="Gene3D" id="4.10.280.10">
    <property type="entry name" value="Helix-loop-helix DNA-binding domain"/>
    <property type="match status" value="1"/>
</dbReference>
<evidence type="ECO:0000256" key="4">
    <source>
        <dbReference type="ARBA" id="ARBA00012103"/>
    </source>
</evidence>
<dbReference type="UniPathway" id="UPA00057">
    <property type="reaction ID" value="UER00098"/>
</dbReference>
<dbReference type="GO" id="GO:0005524">
    <property type="term" value="F:ATP binding"/>
    <property type="evidence" value="ECO:0007669"/>
    <property type="project" value="UniProtKB-KW"/>
</dbReference>
<evidence type="ECO:0000256" key="9">
    <source>
        <dbReference type="ARBA" id="ARBA00022840"/>
    </source>
</evidence>
<dbReference type="GO" id="GO:0046983">
    <property type="term" value="F:protein dimerization activity"/>
    <property type="evidence" value="ECO:0007669"/>
    <property type="project" value="InterPro"/>
</dbReference>
<evidence type="ECO:0000256" key="10">
    <source>
        <dbReference type="ARBA" id="ARBA00023015"/>
    </source>
</evidence>
<protein>
    <recommendedName>
        <fullName evidence="4">mevalonate kinase</fullName>
        <ecNumber evidence="4">2.7.1.36</ecNumber>
    </recommendedName>
</protein>
<dbReference type="EMBL" id="JABCRI010000016">
    <property type="protein sequence ID" value="KAF8392431.1"/>
    <property type="molecule type" value="Genomic_DNA"/>
</dbReference>
<dbReference type="PROSITE" id="PS00627">
    <property type="entry name" value="GHMP_KINASES_ATP"/>
    <property type="match status" value="1"/>
</dbReference>
<evidence type="ECO:0000256" key="8">
    <source>
        <dbReference type="ARBA" id="ARBA00022777"/>
    </source>
</evidence>
<dbReference type="InterPro" id="IPR036554">
    <property type="entry name" value="GHMP_kinase_C_sf"/>
</dbReference>
<feature type="region of interest" description="Disordered" evidence="16">
    <location>
        <begin position="213"/>
        <end position="239"/>
    </location>
</feature>
<sequence length="930" mass="102566">MAVRLSSQLQPVLRSAVQAVQWTYSIFWQICPQQGTLVWGDGYYNGSIKTRKTVQPMEVSTEEASLERSQQLRELYESLSAGETNQPARRPCAALLPEDLTESEWFYLMCVSFSFPPGVGLPGKAFARRKHVWLTDANEADSKVFTRAILAKVQEDLGLVNHVKSFFKDQHPKPTLSEHSTSSPATLLEWPHFHSPPLPTMYSAIDPTTANIHQQDEEEDDDEEEEEEAESDSGAEAGRNTHQLAHLCETTTQGATKAQAAAEQIELMQLEMSEDIRLGSPDDGSINLESDLHMLDMSQHGGSVSHPHQSDSFRAESTRMWPILQDQISNIQPQLSEAPQLDELPQEDSHYSQTVSTVLHQQPSQWSESSSIGHVGYSPQSAFSNWNSHISHLPLLEATSQSLLKYVLLSVPFLYNKYHDEKSRDGDTGTRLRKGTPQEELSANHVLAERRRREKLNERFIILRSLVPFVTKMDKASILGDTIEYVKQLRRRIQDLESCSSMQKTSSAKENRVVHCNSGGGGGSVLVQDMTRDGTRVFPVSDKRKLRLVEGSDGAITKVVDPLPVIGNTLEVSIIECDALLELQCPYREAVLLEIMQSLRELRLEITAVQSSSTNGIFVAELRAKVKKNAIGKKTSIVEKMEVRARAPGKIILSGEHAVVHGSTAVAASIDLYTQASLLFPSDSESNDRLLKLQLKDMALEFSWPIRRIKETLPELGIHLASAPNSCSPETMKSIAALVREQNIPEAKIGLAAGVSAFLWLYTSIQGYKPATVVVTSELPLGSGLGSSAAFCVSLSAALLALSDSVNLDFSHQGWLTFGESELELVNKWAFEGEKIIHGKPSGLDNTVSTFGNMIMFMSGKLTRIKSSMPLRMLITNTNVGRNTKALVAGVSERAFRHPDAMAAVFSAVDSISKELSAIIQSIAPDDLTP</sequence>
<evidence type="ECO:0000256" key="11">
    <source>
        <dbReference type="ARBA" id="ARBA00023098"/>
    </source>
</evidence>
<keyword evidence="7" id="KW-0547">Nucleotide-binding</keyword>
<keyword evidence="6" id="KW-0808">Transferase</keyword>
<dbReference type="SUPFAM" id="SSF47459">
    <property type="entry name" value="HLH, helix-loop-helix DNA-binding domain"/>
    <property type="match status" value="1"/>
</dbReference>
<dbReference type="InterPro" id="IPR006203">
    <property type="entry name" value="GHMP_knse_ATP-bd_CS"/>
</dbReference>
<comment type="caution">
    <text evidence="18">The sequence shown here is derived from an EMBL/GenBank/DDBJ whole genome shotgun (WGS) entry which is preliminary data.</text>
</comment>
<dbReference type="GO" id="GO:0005634">
    <property type="term" value="C:nucleus"/>
    <property type="evidence" value="ECO:0007669"/>
    <property type="project" value="UniProtKB-SubCell"/>
</dbReference>
<evidence type="ECO:0000256" key="12">
    <source>
        <dbReference type="ARBA" id="ARBA00023159"/>
    </source>
</evidence>
<reference evidence="18 19" key="1">
    <citation type="submission" date="2020-04" db="EMBL/GenBank/DDBJ databases">
        <title>Plant Genome Project.</title>
        <authorList>
            <person name="Zhang R.-G."/>
        </authorList>
    </citation>
    <scope>NUCLEOTIDE SEQUENCE [LARGE SCALE GENOMIC DNA]</scope>
    <source>
        <strain evidence="18">YNK0</strain>
        <tissue evidence="18">Leaf</tissue>
    </source>
</reference>
<proteinExistence type="inferred from homology"/>
<dbReference type="PROSITE" id="PS50888">
    <property type="entry name" value="BHLH"/>
    <property type="match status" value="1"/>
</dbReference>
<dbReference type="Gene3D" id="3.30.230.10">
    <property type="match status" value="1"/>
</dbReference>
<dbReference type="Pfam" id="PF14215">
    <property type="entry name" value="bHLH-MYC_N"/>
    <property type="match status" value="1"/>
</dbReference>
<comment type="similarity">
    <text evidence="3">Belongs to the GHMP kinase family. Mevalonate kinase subfamily.</text>
</comment>
<dbReference type="GO" id="GO:0005737">
    <property type="term" value="C:cytoplasm"/>
    <property type="evidence" value="ECO:0007669"/>
    <property type="project" value="UniProtKB-SubCell"/>
</dbReference>
<evidence type="ECO:0000259" key="17">
    <source>
        <dbReference type="PROSITE" id="PS50888"/>
    </source>
</evidence>
<evidence type="ECO:0000256" key="1">
    <source>
        <dbReference type="ARBA" id="ARBA00004123"/>
    </source>
</evidence>
<dbReference type="InterPro" id="IPR006205">
    <property type="entry name" value="Mev_gal_kin"/>
</dbReference>
<dbReference type="EC" id="2.7.1.36" evidence="4"/>
<evidence type="ECO:0000256" key="5">
    <source>
        <dbReference type="ARBA" id="ARBA00022516"/>
    </source>
</evidence>
<dbReference type="Proteomes" id="UP000655225">
    <property type="component" value="Unassembled WGS sequence"/>
</dbReference>
<gene>
    <name evidence="18" type="ORF">HHK36_022773</name>
</gene>
<keyword evidence="5" id="KW-0444">Lipid biosynthesis</keyword>
<dbReference type="GO" id="GO:0019287">
    <property type="term" value="P:isopentenyl diphosphate biosynthetic process, mevalonate pathway"/>
    <property type="evidence" value="ECO:0007669"/>
    <property type="project" value="UniProtKB-UniPathway"/>
</dbReference>
<evidence type="ECO:0000256" key="16">
    <source>
        <dbReference type="SAM" id="MobiDB-lite"/>
    </source>
</evidence>
<dbReference type="PRINTS" id="PR00959">
    <property type="entry name" value="MEVGALKINASE"/>
</dbReference>
<dbReference type="PANTHER" id="PTHR46266:SF4">
    <property type="entry name" value="TRANSCRIPTION FACTOR TT8"/>
    <property type="match status" value="1"/>
</dbReference>
<keyword evidence="11" id="KW-0443">Lipid metabolism</keyword>
<dbReference type="PANTHER" id="PTHR46266">
    <property type="entry name" value="TRANSCRIPTION FACTOR TT8"/>
    <property type="match status" value="1"/>
</dbReference>
<dbReference type="InterPro" id="IPR020568">
    <property type="entry name" value="Ribosomal_Su5_D2-typ_SF"/>
</dbReference>
<evidence type="ECO:0000256" key="2">
    <source>
        <dbReference type="ARBA" id="ARBA00004496"/>
    </source>
</evidence>
<evidence type="ECO:0000256" key="7">
    <source>
        <dbReference type="ARBA" id="ARBA00022741"/>
    </source>
</evidence>
<evidence type="ECO:0000256" key="14">
    <source>
        <dbReference type="ARBA" id="ARBA00023242"/>
    </source>
</evidence>
<evidence type="ECO:0000256" key="6">
    <source>
        <dbReference type="ARBA" id="ARBA00022679"/>
    </source>
</evidence>
<comment type="pathway">
    <text evidence="15">Isoprenoid biosynthesis; isopentenyl diphosphate biosynthesis via mevalonate pathway; isopentenyl diphosphate from (R)-mevalonate: step 1/3.</text>
</comment>
<name>A0A835D745_TETSI</name>